<reference evidence="3" key="1">
    <citation type="submission" date="2024-04" db="UniProtKB">
        <authorList>
            <consortium name="EnsemblMetazoa"/>
        </authorList>
    </citation>
    <scope>IDENTIFICATION</scope>
    <source>
        <strain evidence="3">EBRO</strain>
    </source>
</reference>
<keyword evidence="4" id="KW-1185">Reference proteome</keyword>
<feature type="region of interest" description="Disordered" evidence="1">
    <location>
        <begin position="42"/>
        <end position="61"/>
    </location>
</feature>
<evidence type="ECO:0000313" key="4">
    <source>
        <dbReference type="Proteomes" id="UP000075880"/>
    </source>
</evidence>
<organism evidence="3 4">
    <name type="scientific">Anopheles atroparvus</name>
    <name type="common">European mosquito</name>
    <dbReference type="NCBI Taxonomy" id="41427"/>
    <lineage>
        <taxon>Eukaryota</taxon>
        <taxon>Metazoa</taxon>
        <taxon>Ecdysozoa</taxon>
        <taxon>Arthropoda</taxon>
        <taxon>Hexapoda</taxon>
        <taxon>Insecta</taxon>
        <taxon>Pterygota</taxon>
        <taxon>Neoptera</taxon>
        <taxon>Endopterygota</taxon>
        <taxon>Diptera</taxon>
        <taxon>Nematocera</taxon>
        <taxon>Culicoidea</taxon>
        <taxon>Culicidae</taxon>
        <taxon>Anophelinae</taxon>
        <taxon>Anopheles</taxon>
    </lineage>
</organism>
<sequence>MLERLVTYMYCHTLRQTDCALQKILHRLLRHRYAITSAGLHARAGRGDRQPGRDPRRQGCSCRDGTVGAVDTAPRGVGAIAGVSVAAIAVVIVVVGAIRRFFLLQPLGEVRLDVLPQVILSVETFPAVVANLKWDRSVLHFTFLRLQDPFPVLYLRLNAAVYDKVQVKMLLPLEALLAHVADERSLGIVAELVPLEVLLTLQARATDITNEPPLDLVHHQMLLEALLLRVGHVTLGATEQNRPVDRGRDVHLSRLLALRFRWFRFVLAFLPRLTTGAVYACPFRSTAGVASGRLIATVLCPTVARRIPVATVFHLSGAVRRPELRVLVRVVVRDDLLLDDRPRVDHPRAECDSGRQHQMRMVHSVQNCRRIRTVLTVVKF</sequence>
<proteinExistence type="predicted"/>
<evidence type="ECO:0000313" key="3">
    <source>
        <dbReference type="EnsemblMetazoa" id="ENSAATROPP004382"/>
    </source>
</evidence>
<keyword evidence="2" id="KW-1133">Transmembrane helix</keyword>
<evidence type="ECO:0000256" key="1">
    <source>
        <dbReference type="SAM" id="MobiDB-lite"/>
    </source>
</evidence>
<dbReference type="Proteomes" id="UP000075880">
    <property type="component" value="Unassembled WGS sequence"/>
</dbReference>
<dbReference type="AlphaFoldDB" id="A0AAG5CZM0"/>
<feature type="transmembrane region" description="Helical" evidence="2">
    <location>
        <begin position="77"/>
        <end position="98"/>
    </location>
</feature>
<feature type="compositionally biased region" description="Basic and acidic residues" evidence="1">
    <location>
        <begin position="45"/>
        <end position="57"/>
    </location>
</feature>
<keyword evidence="2" id="KW-0472">Membrane</keyword>
<accession>A0AAG5CZM0</accession>
<evidence type="ECO:0000256" key="2">
    <source>
        <dbReference type="SAM" id="Phobius"/>
    </source>
</evidence>
<name>A0AAG5CZM0_ANOAO</name>
<dbReference type="EnsemblMetazoa" id="ENSAATROPT004571">
    <property type="protein sequence ID" value="ENSAATROPP004382"/>
    <property type="gene ID" value="ENSAATROPG003634"/>
</dbReference>
<keyword evidence="2" id="KW-0812">Transmembrane</keyword>
<protein>
    <submittedName>
        <fullName evidence="3">Uncharacterized protein</fullName>
    </submittedName>
</protein>